<evidence type="ECO:0000313" key="2">
    <source>
        <dbReference type="EMBL" id="CAE2277836.1"/>
    </source>
</evidence>
<feature type="domain" description="DUF4326" evidence="1">
    <location>
        <begin position="155"/>
        <end position="255"/>
    </location>
</feature>
<protein>
    <recommendedName>
        <fullName evidence="1">DUF4326 domain-containing protein</fullName>
    </recommendedName>
</protein>
<name>A0A7S4JZ92_9EUKA</name>
<gene>
    <name evidence="2" type="ORF">CPOL0286_LOCUS18089</name>
</gene>
<accession>A0A7S4JZ92</accession>
<dbReference type="AlphaFoldDB" id="A0A7S4JZ92"/>
<proteinExistence type="predicted"/>
<reference evidence="2" key="1">
    <citation type="submission" date="2021-01" db="EMBL/GenBank/DDBJ databases">
        <authorList>
            <person name="Corre E."/>
            <person name="Pelletier E."/>
            <person name="Niang G."/>
            <person name="Scheremetjew M."/>
            <person name="Finn R."/>
            <person name="Kale V."/>
            <person name="Holt S."/>
            <person name="Cochrane G."/>
            <person name="Meng A."/>
            <person name="Brown T."/>
            <person name="Cohen L."/>
        </authorList>
    </citation>
    <scope>NUCLEOTIDE SEQUENCE</scope>
    <source>
        <strain evidence="2">UIO037</strain>
    </source>
</reference>
<evidence type="ECO:0000259" key="1">
    <source>
        <dbReference type="Pfam" id="PF14216"/>
    </source>
</evidence>
<organism evidence="2">
    <name type="scientific">Prymnesium polylepis</name>
    <dbReference type="NCBI Taxonomy" id="72548"/>
    <lineage>
        <taxon>Eukaryota</taxon>
        <taxon>Haptista</taxon>
        <taxon>Haptophyta</taxon>
        <taxon>Prymnesiophyceae</taxon>
        <taxon>Prymnesiales</taxon>
        <taxon>Prymnesiaceae</taxon>
        <taxon>Prymnesium</taxon>
    </lineage>
</organism>
<dbReference type="EMBL" id="HBKO01039579">
    <property type="protein sequence ID" value="CAE2277836.1"/>
    <property type="molecule type" value="Transcribed_RNA"/>
</dbReference>
<dbReference type="Pfam" id="PF14216">
    <property type="entry name" value="DUF4326"/>
    <property type="match status" value="1"/>
</dbReference>
<sequence length="767" mass="85126">MKSIAGGLAIMQKDMVRKAALGWYDVLPFISRVPWRPQRIGTRDKANGKKRVVVNASWPENYTSVYANRVRDDMGVAVFSLNSRSRMSYDEARGTDSSRMHRFACRLRSTAGSPPPPDGDVVIMDSEQTSAGSRVAHTGRSGRVTVANASSAPVHPHPVYCGRGTLFGNPLCMDCEEQRDDACAGFRSLLRDSSLSPYAVAAQLGLRCHPVQARVVPAHRYSLVLVLAHRVAAGRSLQLVCHCSPRRCHCEAIAEMIDEISGLLYSHARTIPPHMRHMPLVLHLFGGPSGREDGGMARTLLERGMFEVSIDTLTGHDLCDDGVYMWLRKMAMSGAFAYAVAGIPCSTHSRARHRPSTPIPGRYAARPLRDRQRGGAPLPWLTSAEVGYVRKSDMLTRRSCAILWYVWARGGGYIIENPPDYAVGEWADLWGPIYDHSPLWIAPPIVQLEGATAAEKSDFDQCPFGSQYRKPTTIMYAPGLDGLRSMQYIRCLCLTKHAKQAVGYTDEYGTAAESAYAAAYPLGLNEHFADVARSFVFGPRRSWKLGRLSIAVARLREDDEEPKRPGEVKVMSSEYMYEDSYLKYVARLSGTSVVTLDDDFADWFYQIRLAASSVWMVGLVLLELEKLATEMPQLRYLVERVLGQGTVPGSNLGQRLCELVLHMWDFVFAVLAHGIVDGMRRACQALDDHLLQRAVAGLSTCLHARGGYTDDCRLRFVGPTLARAGAKAWFFVTKGFRVLMADETKRQLGVHDVCLGVCYRSVSRHAR</sequence>
<dbReference type="InterPro" id="IPR025475">
    <property type="entry name" value="DUF4326"/>
</dbReference>